<keyword evidence="4 10" id="KW-0498">Mitosis</keyword>
<name>A0ABP0UVX0_9BRYO</name>
<dbReference type="InterPro" id="IPR005550">
    <property type="entry name" value="Kinetochore_Ndc80"/>
</dbReference>
<evidence type="ECO:0000256" key="4">
    <source>
        <dbReference type="ARBA" id="ARBA00022776"/>
    </source>
</evidence>
<protein>
    <recommendedName>
        <fullName evidence="10">Kinetochore protein NDC80</fullName>
    </recommendedName>
</protein>
<keyword evidence="9 10" id="KW-0137">Centromere</keyword>
<evidence type="ECO:0000313" key="15">
    <source>
        <dbReference type="Proteomes" id="UP001497512"/>
    </source>
</evidence>
<evidence type="ECO:0000256" key="8">
    <source>
        <dbReference type="ARBA" id="ARBA00023306"/>
    </source>
</evidence>
<feature type="domain" description="Kinetochore protein Ndc80 CH" evidence="13">
    <location>
        <begin position="68"/>
        <end position="196"/>
    </location>
</feature>
<dbReference type="Proteomes" id="UP001497512">
    <property type="component" value="Chromosome 6"/>
</dbReference>
<feature type="coiled-coil region" evidence="11">
    <location>
        <begin position="323"/>
        <end position="381"/>
    </location>
</feature>
<comment type="subcellular location">
    <subcellularLocation>
        <location evidence="10">Chromosome</location>
        <location evidence="10">Centromere</location>
        <location evidence="10">Kinetochore</location>
    </subcellularLocation>
    <subcellularLocation>
        <location evidence="10">Nucleus</location>
    </subcellularLocation>
</comment>
<comment type="function">
    <text evidence="10">Acts as a component of the essential kinetochore-associated NDC80 complex, which is required for chromosome segregation and spindle checkpoint activity.</text>
</comment>
<evidence type="ECO:0000256" key="6">
    <source>
        <dbReference type="ARBA" id="ARBA00023054"/>
    </source>
</evidence>
<keyword evidence="2 10" id="KW-0158">Chromosome</keyword>
<dbReference type="InterPro" id="IPR038273">
    <property type="entry name" value="Ndc80_sf"/>
</dbReference>
<evidence type="ECO:0000313" key="14">
    <source>
        <dbReference type="EMBL" id="CAK9229836.1"/>
    </source>
</evidence>
<dbReference type="PANTHER" id="PTHR10643">
    <property type="entry name" value="KINETOCHORE PROTEIN NDC80"/>
    <property type="match status" value="1"/>
</dbReference>
<reference evidence="14" key="1">
    <citation type="submission" date="2024-02" db="EMBL/GenBank/DDBJ databases">
        <authorList>
            <consortium name="ELIXIR-Norway"/>
            <consortium name="Elixir Norway"/>
        </authorList>
    </citation>
    <scope>NUCLEOTIDE SEQUENCE</scope>
</reference>
<feature type="coiled-coil region" evidence="11">
    <location>
        <begin position="484"/>
        <end position="550"/>
    </location>
</feature>
<feature type="region of interest" description="Disordered" evidence="12">
    <location>
        <begin position="1"/>
        <end position="21"/>
    </location>
</feature>
<comment type="subunit">
    <text evidence="10">Component of the NDC80 complex.</text>
</comment>
<keyword evidence="3 10" id="KW-0132">Cell division</keyword>
<evidence type="ECO:0000259" key="13">
    <source>
        <dbReference type="Pfam" id="PF03801"/>
    </source>
</evidence>
<keyword evidence="5 10" id="KW-0995">Kinetochore</keyword>
<dbReference type="PANTHER" id="PTHR10643:SF2">
    <property type="entry name" value="KINETOCHORE PROTEIN NDC80 HOMOLOG"/>
    <property type="match status" value="1"/>
</dbReference>
<evidence type="ECO:0000256" key="7">
    <source>
        <dbReference type="ARBA" id="ARBA00023242"/>
    </source>
</evidence>
<keyword evidence="7 10" id="KW-0539">Nucleus</keyword>
<keyword evidence="8 10" id="KW-0131">Cell cycle</keyword>
<keyword evidence="15" id="KW-1185">Reference proteome</keyword>
<proteinExistence type="inferred from homology"/>
<keyword evidence="6 11" id="KW-0175">Coiled coil</keyword>
<dbReference type="EMBL" id="OZ019898">
    <property type="protein sequence ID" value="CAK9229836.1"/>
    <property type="molecule type" value="Genomic_DNA"/>
</dbReference>
<evidence type="ECO:0000256" key="12">
    <source>
        <dbReference type="SAM" id="MobiDB-lite"/>
    </source>
</evidence>
<dbReference type="Pfam" id="PF03801">
    <property type="entry name" value="Ndc80_HEC"/>
    <property type="match status" value="1"/>
</dbReference>
<sequence>MRRSTLGAMSPSQLNRRASGSIGAARVLGKQSRLSNVFPMAVAGALNRQQLGGPPPPQPSNLPRRSSIHGKAATSQQQPQHVDPRPFNEKSFQHDCIRKLTAYLTTHGYNVAISTKLLAAPSSKEVLNIVQFLFHQLDPGFKFAAKLEEDVPIMFKRVGYPSQISKSALYAAGSPHTWPGLLAALAWLVDLLVYQEKKETADSESAPFDDNGLKLRLEYFNRSYDCYLNGDDDECERLDTIFKQQFEDIKVQFDEKKQKLESLVIEVQNKLQALKKEPSALMMQQSKKAVYLSDITKFDHINSNLQCGLQATEKKQEERKQELLTMKMEREAIFAEIEELRQKVAVQHLNSIDVERMRKEKEVMETNLHQVQNRVHELREAALDNEVQASTKLKELQQIAVDFTKQANKWKLNFGEANLDQGGQFQIMLNSEADAPYDILGGSLKGVVKPFIRGVMESSKRLTNEEGDERFVLMQGVHAAEVACQEKIEQIEKCRVLHRKLEQQHDACKDDLNNALASKIASHEALKSSMAEKERNLRKSESEAEELFKQWELKYQMGIESCKLDLAAKKSEWADMVTMILNTKQKTDTLLESLAKFAAQSVESVKQQLCR</sequence>
<evidence type="ECO:0000256" key="11">
    <source>
        <dbReference type="SAM" id="Coils"/>
    </source>
</evidence>
<evidence type="ECO:0000256" key="9">
    <source>
        <dbReference type="ARBA" id="ARBA00023328"/>
    </source>
</evidence>
<gene>
    <name evidence="14" type="ORF">CSSPTR1EN2_LOCUS19932</name>
</gene>
<feature type="region of interest" description="Disordered" evidence="12">
    <location>
        <begin position="47"/>
        <end position="89"/>
    </location>
</feature>
<evidence type="ECO:0000256" key="2">
    <source>
        <dbReference type="ARBA" id="ARBA00022454"/>
    </source>
</evidence>
<evidence type="ECO:0000256" key="10">
    <source>
        <dbReference type="RuleBase" id="RU368072"/>
    </source>
</evidence>
<organism evidence="14 15">
    <name type="scientific">Sphagnum troendelagicum</name>
    <dbReference type="NCBI Taxonomy" id="128251"/>
    <lineage>
        <taxon>Eukaryota</taxon>
        <taxon>Viridiplantae</taxon>
        <taxon>Streptophyta</taxon>
        <taxon>Embryophyta</taxon>
        <taxon>Bryophyta</taxon>
        <taxon>Sphagnophytina</taxon>
        <taxon>Sphagnopsida</taxon>
        <taxon>Sphagnales</taxon>
        <taxon>Sphagnaceae</taxon>
        <taxon>Sphagnum</taxon>
    </lineage>
</organism>
<comment type="similarity">
    <text evidence="1 10">Belongs to the NDC80/HEC1 family.</text>
</comment>
<evidence type="ECO:0000256" key="5">
    <source>
        <dbReference type="ARBA" id="ARBA00022838"/>
    </source>
</evidence>
<evidence type="ECO:0000256" key="3">
    <source>
        <dbReference type="ARBA" id="ARBA00022618"/>
    </source>
</evidence>
<dbReference type="InterPro" id="IPR055260">
    <property type="entry name" value="Ndc80_CH"/>
</dbReference>
<dbReference type="Gene3D" id="1.10.418.30">
    <property type="entry name" value="Ncd80 complex, Ncd80 subunit"/>
    <property type="match status" value="1"/>
</dbReference>
<accession>A0ABP0UVX0</accession>
<evidence type="ECO:0000256" key="1">
    <source>
        <dbReference type="ARBA" id="ARBA00007050"/>
    </source>
</evidence>